<evidence type="ECO:0000313" key="5">
    <source>
        <dbReference type="EMBL" id="GAA3596868.1"/>
    </source>
</evidence>
<evidence type="ECO:0000256" key="1">
    <source>
        <dbReference type="ARBA" id="ARBA00022737"/>
    </source>
</evidence>
<protein>
    <recommendedName>
        <fullName evidence="7">Ankyrin repeat protein</fullName>
    </recommendedName>
</protein>
<dbReference type="PROSITE" id="PS50297">
    <property type="entry name" value="ANK_REP_REGION"/>
    <property type="match status" value="2"/>
</dbReference>
<feature type="region of interest" description="Disordered" evidence="4">
    <location>
        <begin position="128"/>
        <end position="152"/>
    </location>
</feature>
<feature type="compositionally biased region" description="Polar residues" evidence="4">
    <location>
        <begin position="131"/>
        <end position="142"/>
    </location>
</feature>
<gene>
    <name evidence="5" type="ORF">GCM10022223_10150</name>
</gene>
<evidence type="ECO:0000256" key="3">
    <source>
        <dbReference type="PROSITE-ProRule" id="PRU00023"/>
    </source>
</evidence>
<name>A0ABP6Z4K2_9ACTN</name>
<dbReference type="PROSITE" id="PS50088">
    <property type="entry name" value="ANK_REPEAT"/>
    <property type="match status" value="3"/>
</dbReference>
<evidence type="ECO:0000256" key="2">
    <source>
        <dbReference type="ARBA" id="ARBA00023043"/>
    </source>
</evidence>
<proteinExistence type="predicted"/>
<dbReference type="Proteomes" id="UP001501074">
    <property type="component" value="Unassembled WGS sequence"/>
</dbReference>
<dbReference type="EMBL" id="BAAAZO010000001">
    <property type="protein sequence ID" value="GAA3596868.1"/>
    <property type="molecule type" value="Genomic_DNA"/>
</dbReference>
<dbReference type="SUPFAM" id="SSF48403">
    <property type="entry name" value="Ankyrin repeat"/>
    <property type="match status" value="1"/>
</dbReference>
<reference evidence="6" key="1">
    <citation type="journal article" date="2019" name="Int. J. Syst. Evol. Microbiol.">
        <title>The Global Catalogue of Microorganisms (GCM) 10K type strain sequencing project: providing services to taxonomists for standard genome sequencing and annotation.</title>
        <authorList>
            <consortium name="The Broad Institute Genomics Platform"/>
            <consortium name="The Broad Institute Genome Sequencing Center for Infectious Disease"/>
            <person name="Wu L."/>
            <person name="Ma J."/>
        </authorList>
    </citation>
    <scope>NUCLEOTIDE SEQUENCE [LARGE SCALE GENOMIC DNA]</scope>
    <source>
        <strain evidence="6">JCM 16902</strain>
    </source>
</reference>
<dbReference type="Gene3D" id="1.25.40.20">
    <property type="entry name" value="Ankyrin repeat-containing domain"/>
    <property type="match status" value="2"/>
</dbReference>
<comment type="caution">
    <text evidence="5">The sequence shown here is derived from an EMBL/GenBank/DDBJ whole genome shotgun (WGS) entry which is preliminary data.</text>
</comment>
<dbReference type="SMART" id="SM00248">
    <property type="entry name" value="ANK"/>
    <property type="match status" value="3"/>
</dbReference>
<dbReference type="PANTHER" id="PTHR24171">
    <property type="entry name" value="ANKYRIN REPEAT DOMAIN-CONTAINING PROTEIN 39-RELATED"/>
    <property type="match status" value="1"/>
</dbReference>
<sequence>MTDMIDALRETDEFGRSPLHYAAADGDAAEVARLLAEGADPSQPDAVRFTPLHFAAQEQHPEVIALLIAAGSATTATDRWGNTPLWRAIFTAHGQRAAANALLAHGADPDAANSTGISPRRLAQRMGLGELTSTRVTSSPPTGSFALPRQRD</sequence>
<evidence type="ECO:0008006" key="7">
    <source>
        <dbReference type="Google" id="ProtNLM"/>
    </source>
</evidence>
<evidence type="ECO:0000256" key="4">
    <source>
        <dbReference type="SAM" id="MobiDB-lite"/>
    </source>
</evidence>
<keyword evidence="1" id="KW-0677">Repeat</keyword>
<feature type="repeat" description="ANK" evidence="3">
    <location>
        <begin position="47"/>
        <end position="79"/>
    </location>
</feature>
<feature type="repeat" description="ANK" evidence="3">
    <location>
        <begin position="80"/>
        <end position="114"/>
    </location>
</feature>
<dbReference type="InterPro" id="IPR036770">
    <property type="entry name" value="Ankyrin_rpt-contain_sf"/>
</dbReference>
<keyword evidence="6" id="KW-1185">Reference proteome</keyword>
<accession>A0ABP6Z4K2</accession>
<dbReference type="PANTHER" id="PTHR24171:SF9">
    <property type="entry name" value="ANKYRIN REPEAT DOMAIN-CONTAINING PROTEIN 39"/>
    <property type="match status" value="1"/>
</dbReference>
<evidence type="ECO:0000313" key="6">
    <source>
        <dbReference type="Proteomes" id="UP001501074"/>
    </source>
</evidence>
<organism evidence="5 6">
    <name type="scientific">Kineosporia mesophila</name>
    <dbReference type="NCBI Taxonomy" id="566012"/>
    <lineage>
        <taxon>Bacteria</taxon>
        <taxon>Bacillati</taxon>
        <taxon>Actinomycetota</taxon>
        <taxon>Actinomycetes</taxon>
        <taxon>Kineosporiales</taxon>
        <taxon>Kineosporiaceae</taxon>
        <taxon>Kineosporia</taxon>
    </lineage>
</organism>
<dbReference type="Pfam" id="PF12796">
    <property type="entry name" value="Ank_2"/>
    <property type="match status" value="1"/>
</dbReference>
<dbReference type="InterPro" id="IPR002110">
    <property type="entry name" value="Ankyrin_rpt"/>
</dbReference>
<feature type="repeat" description="ANK" evidence="3">
    <location>
        <begin position="14"/>
        <end position="46"/>
    </location>
</feature>
<keyword evidence="2 3" id="KW-0040">ANK repeat</keyword>